<sequence>MLNDYPLDCASSTSPILSPDLLLLKQYYLTLMECLCDSDPIRTTKLTGKCFQRIFEDPKLWAALEELDRKAGMATTEG</sequence>
<keyword evidence="2" id="KW-1185">Reference proteome</keyword>
<accession>A0AAV6I8U5</accession>
<gene>
    <name evidence="1" type="ORF">RHGRI_031676</name>
</gene>
<dbReference type="EMBL" id="JACTNZ010000011">
    <property type="protein sequence ID" value="KAG5525068.1"/>
    <property type="molecule type" value="Genomic_DNA"/>
</dbReference>
<evidence type="ECO:0000313" key="2">
    <source>
        <dbReference type="Proteomes" id="UP000823749"/>
    </source>
</evidence>
<organism evidence="1 2">
    <name type="scientific">Rhododendron griersonianum</name>
    <dbReference type="NCBI Taxonomy" id="479676"/>
    <lineage>
        <taxon>Eukaryota</taxon>
        <taxon>Viridiplantae</taxon>
        <taxon>Streptophyta</taxon>
        <taxon>Embryophyta</taxon>
        <taxon>Tracheophyta</taxon>
        <taxon>Spermatophyta</taxon>
        <taxon>Magnoliopsida</taxon>
        <taxon>eudicotyledons</taxon>
        <taxon>Gunneridae</taxon>
        <taxon>Pentapetalae</taxon>
        <taxon>asterids</taxon>
        <taxon>Ericales</taxon>
        <taxon>Ericaceae</taxon>
        <taxon>Ericoideae</taxon>
        <taxon>Rhodoreae</taxon>
        <taxon>Rhododendron</taxon>
    </lineage>
</organism>
<reference evidence="1" key="1">
    <citation type="submission" date="2020-08" db="EMBL/GenBank/DDBJ databases">
        <title>Plant Genome Project.</title>
        <authorList>
            <person name="Zhang R.-G."/>
        </authorList>
    </citation>
    <scope>NUCLEOTIDE SEQUENCE</scope>
    <source>
        <strain evidence="1">WSP0</strain>
        <tissue evidence="1">Leaf</tissue>
    </source>
</reference>
<dbReference type="AlphaFoldDB" id="A0AAV6I8U5"/>
<dbReference type="Proteomes" id="UP000823749">
    <property type="component" value="Chromosome 11"/>
</dbReference>
<comment type="caution">
    <text evidence="1">The sequence shown here is derived from an EMBL/GenBank/DDBJ whole genome shotgun (WGS) entry which is preliminary data.</text>
</comment>
<name>A0AAV6I8U5_9ERIC</name>
<protein>
    <submittedName>
        <fullName evidence="1">Uncharacterized protein</fullName>
    </submittedName>
</protein>
<proteinExistence type="predicted"/>
<evidence type="ECO:0000313" key="1">
    <source>
        <dbReference type="EMBL" id="KAG5525068.1"/>
    </source>
</evidence>